<dbReference type="InterPro" id="IPR027410">
    <property type="entry name" value="TCP-1-like_intermed_sf"/>
</dbReference>
<dbReference type="Proteomes" id="UP001209878">
    <property type="component" value="Unassembled WGS sequence"/>
</dbReference>
<evidence type="ECO:0000256" key="3">
    <source>
        <dbReference type="ARBA" id="ARBA00015836"/>
    </source>
</evidence>
<dbReference type="SUPFAM" id="SSF52029">
    <property type="entry name" value="GroEL apical domain-like"/>
    <property type="match status" value="1"/>
</dbReference>
<dbReference type="FunFam" id="1.10.560.10:FF:000045">
    <property type="entry name" value="T-complex protein 1 subunit eta"/>
    <property type="match status" value="1"/>
</dbReference>
<dbReference type="FunFam" id="3.30.260.10:FF:000022">
    <property type="entry name" value="T-complex protein 1 subunit eta"/>
    <property type="match status" value="1"/>
</dbReference>
<evidence type="ECO:0000256" key="11">
    <source>
        <dbReference type="RuleBase" id="RU004187"/>
    </source>
</evidence>
<dbReference type="SUPFAM" id="SSF54849">
    <property type="entry name" value="GroEL-intermediate domain like"/>
    <property type="match status" value="1"/>
</dbReference>
<comment type="caution">
    <text evidence="13">The sequence shown here is derived from an EMBL/GenBank/DDBJ whole genome shotgun (WGS) entry which is preliminary data.</text>
</comment>
<dbReference type="PROSITE" id="PS00995">
    <property type="entry name" value="TCP1_3"/>
    <property type="match status" value="1"/>
</dbReference>
<dbReference type="Gene3D" id="3.50.7.10">
    <property type="entry name" value="GroEL"/>
    <property type="match status" value="1"/>
</dbReference>
<keyword evidence="7 11" id="KW-0067">ATP-binding</keyword>
<evidence type="ECO:0000256" key="12">
    <source>
        <dbReference type="RuleBase" id="RU365042"/>
    </source>
</evidence>
<evidence type="ECO:0000256" key="4">
    <source>
        <dbReference type="ARBA" id="ARBA00022490"/>
    </source>
</evidence>
<sequence>MLQRAPIILLKEGTDTSQGKPQLISNINACQAVVDAVRTTLGPRGMDKLIVDNNGKATISNDGATIMKLLDIVHPAAKTLVEIAKSQDAEVGDGTTSVVILAGEFLKQIKPFVEEGVHPQIIVRAFRKATNLAVQRIKDVAVHIPKGDPKEQRSLLEKCASTALSSKLVAQHKEFFSKMVVDAVMMLDELLPLNMIGMKKVQGGALEDTQLVAGVAFKKTFSYAGFAMQPKKYQNTKIALLNIELELKAEKDNAEIRVDNVKEYQAVVDAEWTILYDKLEKIYKSGAKVVLSKLPIGDVATQYFADRDMFCAGRVPEEDLKRTLQACGGCIQSTVASLEKDDTVLGTCALFEEKQVGGDRFNLFSGCPKARTCTIIMRGGAEQFIEETERSLHDAIMIVRRAIKNDSVVAGGGAIEMELSKYLRDYSRTIAGKEQLLIGALAKALEVIPRQLCDNAGFDATNILNKLRQKHAQGGMWYGVDIVSEDITDNYVSCVWEPAIVKINAIVAASEAACLILSVDETIKNPKHAQEAMGAPPGRGRGRPM</sequence>
<keyword evidence="6" id="KW-0378">Hydrolase</keyword>
<evidence type="ECO:0000256" key="1">
    <source>
        <dbReference type="ARBA" id="ARBA00004496"/>
    </source>
</evidence>
<dbReference type="Pfam" id="PF00118">
    <property type="entry name" value="Cpn60_TCP1"/>
    <property type="match status" value="1"/>
</dbReference>
<dbReference type="SUPFAM" id="SSF48592">
    <property type="entry name" value="GroEL equatorial domain-like"/>
    <property type="match status" value="1"/>
</dbReference>
<dbReference type="PANTHER" id="PTHR11353">
    <property type="entry name" value="CHAPERONIN"/>
    <property type="match status" value="1"/>
</dbReference>
<dbReference type="InterPro" id="IPR002194">
    <property type="entry name" value="Chaperonin_TCP-1_CS"/>
</dbReference>
<keyword evidence="8 11" id="KW-0143">Chaperone</keyword>
<dbReference type="FunFam" id="1.10.560.10:FF:000017">
    <property type="entry name" value="T-complex protein 1 subunit eta"/>
    <property type="match status" value="1"/>
</dbReference>
<dbReference type="AlphaFoldDB" id="A0AAD9PE52"/>
<dbReference type="PROSITE" id="PS00750">
    <property type="entry name" value="TCP1_1"/>
    <property type="match status" value="1"/>
</dbReference>
<comment type="subunit">
    <text evidence="12">Heterooligomeric complex that forms two stacked rings.</text>
</comment>
<keyword evidence="5 11" id="KW-0547">Nucleotide-binding</keyword>
<keyword evidence="14" id="KW-1185">Reference proteome</keyword>
<dbReference type="InterPro" id="IPR017998">
    <property type="entry name" value="Chaperone_TCP-1"/>
</dbReference>
<dbReference type="GO" id="GO:0051082">
    <property type="term" value="F:unfolded protein binding"/>
    <property type="evidence" value="ECO:0007669"/>
    <property type="project" value="InterPro"/>
</dbReference>
<dbReference type="FunFam" id="3.50.7.10:FF:000006">
    <property type="entry name" value="T-complex protein 1 subunit eta"/>
    <property type="match status" value="1"/>
</dbReference>
<comment type="similarity">
    <text evidence="2 11">Belongs to the TCP-1 chaperonin family.</text>
</comment>
<comment type="function">
    <text evidence="12">Molecular chaperone; assists the folding of proteins upon ATP hydrolysis. Known to play a role, in vitro, in the folding of actin and tubulin.</text>
</comment>
<dbReference type="GO" id="GO:0016887">
    <property type="term" value="F:ATP hydrolysis activity"/>
    <property type="evidence" value="ECO:0007669"/>
    <property type="project" value="InterPro"/>
</dbReference>
<comment type="catalytic activity">
    <reaction evidence="10">
        <text>ATP + H2O = ADP + phosphate + H(+)</text>
        <dbReference type="Rhea" id="RHEA:13065"/>
        <dbReference type="ChEBI" id="CHEBI:15377"/>
        <dbReference type="ChEBI" id="CHEBI:15378"/>
        <dbReference type="ChEBI" id="CHEBI:30616"/>
        <dbReference type="ChEBI" id="CHEBI:43474"/>
        <dbReference type="ChEBI" id="CHEBI:456216"/>
    </reaction>
</comment>
<keyword evidence="4 12" id="KW-0963">Cytoplasm</keyword>
<evidence type="ECO:0000256" key="8">
    <source>
        <dbReference type="ARBA" id="ARBA00023186"/>
    </source>
</evidence>
<evidence type="ECO:0000313" key="13">
    <source>
        <dbReference type="EMBL" id="KAK2193130.1"/>
    </source>
</evidence>
<dbReference type="NCBIfam" id="TIGR02345">
    <property type="entry name" value="chap_CCT_eta"/>
    <property type="match status" value="1"/>
</dbReference>
<dbReference type="InterPro" id="IPR054827">
    <property type="entry name" value="thermosome_alpha"/>
</dbReference>
<dbReference type="GO" id="GO:0005832">
    <property type="term" value="C:chaperonin-containing T-complex"/>
    <property type="evidence" value="ECO:0007669"/>
    <property type="project" value="UniProtKB-ARBA"/>
</dbReference>
<dbReference type="CDD" id="cd03340">
    <property type="entry name" value="TCP1_eta"/>
    <property type="match status" value="1"/>
</dbReference>
<dbReference type="InterPro" id="IPR027409">
    <property type="entry name" value="GroEL-like_apical_dom_sf"/>
</dbReference>
<dbReference type="Gene3D" id="1.10.560.10">
    <property type="entry name" value="GroEL-like equatorial domain"/>
    <property type="match status" value="1"/>
</dbReference>
<dbReference type="EMBL" id="JAODUO010000017">
    <property type="protein sequence ID" value="KAK2193130.1"/>
    <property type="molecule type" value="Genomic_DNA"/>
</dbReference>
<reference evidence="13" key="1">
    <citation type="journal article" date="2023" name="Mol. Biol. Evol.">
        <title>Third-Generation Sequencing Reveals the Adaptive Role of the Epigenome in Three Deep-Sea Polychaetes.</title>
        <authorList>
            <person name="Perez M."/>
            <person name="Aroh O."/>
            <person name="Sun Y."/>
            <person name="Lan Y."/>
            <person name="Juniper S.K."/>
            <person name="Young C.R."/>
            <person name="Angers B."/>
            <person name="Qian P.Y."/>
        </authorList>
    </citation>
    <scope>NUCLEOTIDE SEQUENCE</scope>
    <source>
        <strain evidence="13">R07B-5</strain>
    </source>
</reference>
<dbReference type="NCBIfam" id="NF041083">
    <property type="entry name" value="thermosome_beta"/>
    <property type="match status" value="1"/>
</dbReference>
<protein>
    <recommendedName>
        <fullName evidence="3 12">T-complex protein 1 subunit eta</fullName>
        <shortName evidence="12">TCP-1-eta</shortName>
    </recommendedName>
    <alternativeName>
        <fullName evidence="9 12">CCT-eta</fullName>
    </alternativeName>
</protein>
<gene>
    <name evidence="13" type="ORF">NP493_17g10034</name>
</gene>
<evidence type="ECO:0000256" key="2">
    <source>
        <dbReference type="ARBA" id="ARBA00008020"/>
    </source>
</evidence>
<dbReference type="NCBIfam" id="NF041082">
    <property type="entry name" value="thermosome_alpha"/>
    <property type="match status" value="1"/>
</dbReference>
<dbReference type="InterPro" id="IPR012720">
    <property type="entry name" value="Chap_CCT_eta"/>
</dbReference>
<dbReference type="Gene3D" id="3.30.260.10">
    <property type="entry name" value="TCP-1-like chaperonin intermediate domain"/>
    <property type="match status" value="1"/>
</dbReference>
<dbReference type="FunFam" id="3.30.260.10:FF:000049">
    <property type="entry name" value="T-complex protein 1 subunit eta"/>
    <property type="match status" value="1"/>
</dbReference>
<evidence type="ECO:0000256" key="9">
    <source>
        <dbReference type="ARBA" id="ARBA00032221"/>
    </source>
</evidence>
<dbReference type="InterPro" id="IPR027413">
    <property type="entry name" value="GROEL-like_equatorial_sf"/>
</dbReference>
<organism evidence="13 14">
    <name type="scientific">Ridgeia piscesae</name>
    <name type="common">Tubeworm</name>
    <dbReference type="NCBI Taxonomy" id="27915"/>
    <lineage>
        <taxon>Eukaryota</taxon>
        <taxon>Metazoa</taxon>
        <taxon>Spiralia</taxon>
        <taxon>Lophotrochozoa</taxon>
        <taxon>Annelida</taxon>
        <taxon>Polychaeta</taxon>
        <taxon>Sedentaria</taxon>
        <taxon>Canalipalpata</taxon>
        <taxon>Sabellida</taxon>
        <taxon>Siboglinidae</taxon>
        <taxon>Ridgeia</taxon>
    </lineage>
</organism>
<dbReference type="PROSITE" id="PS00751">
    <property type="entry name" value="TCP1_2"/>
    <property type="match status" value="1"/>
</dbReference>
<evidence type="ECO:0000256" key="7">
    <source>
        <dbReference type="ARBA" id="ARBA00022840"/>
    </source>
</evidence>
<dbReference type="GO" id="GO:0005524">
    <property type="term" value="F:ATP binding"/>
    <property type="evidence" value="ECO:0007669"/>
    <property type="project" value="UniProtKB-KW"/>
</dbReference>
<accession>A0AAD9PE52</accession>
<evidence type="ECO:0000256" key="5">
    <source>
        <dbReference type="ARBA" id="ARBA00022741"/>
    </source>
</evidence>
<evidence type="ECO:0000256" key="10">
    <source>
        <dbReference type="ARBA" id="ARBA00049360"/>
    </source>
</evidence>
<dbReference type="InterPro" id="IPR053374">
    <property type="entry name" value="TCP-1_chaperonin"/>
</dbReference>
<dbReference type="InterPro" id="IPR002423">
    <property type="entry name" value="Cpn60/GroEL/TCP-1"/>
</dbReference>
<proteinExistence type="inferred from homology"/>
<comment type="subcellular location">
    <subcellularLocation>
        <location evidence="1 12">Cytoplasm</location>
    </subcellularLocation>
</comment>
<name>A0AAD9PE52_RIDPI</name>
<evidence type="ECO:0000313" key="14">
    <source>
        <dbReference type="Proteomes" id="UP001209878"/>
    </source>
</evidence>
<dbReference type="PRINTS" id="PR00304">
    <property type="entry name" value="TCOMPLEXTCP1"/>
</dbReference>
<dbReference type="GO" id="GO:0140662">
    <property type="term" value="F:ATP-dependent protein folding chaperone"/>
    <property type="evidence" value="ECO:0007669"/>
    <property type="project" value="InterPro"/>
</dbReference>
<evidence type="ECO:0000256" key="6">
    <source>
        <dbReference type="ARBA" id="ARBA00022801"/>
    </source>
</evidence>